<feature type="region of interest" description="Disordered" evidence="1">
    <location>
        <begin position="1"/>
        <end position="28"/>
    </location>
</feature>
<evidence type="ECO:0000313" key="3">
    <source>
        <dbReference type="Proteomes" id="UP001597509"/>
    </source>
</evidence>
<comment type="caution">
    <text evidence="2">The sequence shown here is derived from an EMBL/GenBank/DDBJ whole genome shotgun (WGS) entry which is preliminary data.</text>
</comment>
<evidence type="ECO:0000313" key="2">
    <source>
        <dbReference type="EMBL" id="MFD2905383.1"/>
    </source>
</evidence>
<proteinExistence type="predicted"/>
<evidence type="ECO:0008006" key="4">
    <source>
        <dbReference type="Google" id="ProtNLM"/>
    </source>
</evidence>
<organism evidence="2 3">
    <name type="scientific">Sphingobacterium anhuiense</name>
    <dbReference type="NCBI Taxonomy" id="493780"/>
    <lineage>
        <taxon>Bacteria</taxon>
        <taxon>Pseudomonadati</taxon>
        <taxon>Bacteroidota</taxon>
        <taxon>Sphingobacteriia</taxon>
        <taxon>Sphingobacteriales</taxon>
        <taxon>Sphingobacteriaceae</taxon>
        <taxon>Sphingobacterium</taxon>
    </lineage>
</organism>
<sequence>MKSRSTVEQKSSGSRKRGEEKEKKVSRSLLDVANSKSTHCPGGTRYIPAFKMLRTLFYLRPSLHRMCAVLAPSMHKGKDGVATLQVLCSYWETYYEVKRRLKQMLIKTAVFRVMGSLTCKISLKQAWYVAQASVMRMLSTGKAWIVRKTVPVYALLTHYQRFIYASSILNPYIESALFKIRSFKRSNFFSQASRAVLH</sequence>
<keyword evidence="3" id="KW-1185">Reference proteome</keyword>
<feature type="compositionally biased region" description="Basic and acidic residues" evidence="1">
    <location>
        <begin position="16"/>
        <end position="25"/>
    </location>
</feature>
<evidence type="ECO:0000256" key="1">
    <source>
        <dbReference type="SAM" id="MobiDB-lite"/>
    </source>
</evidence>
<protein>
    <recommendedName>
        <fullName evidence="4">Telomerase reverse transcriptase</fullName>
    </recommendedName>
</protein>
<dbReference type="Proteomes" id="UP001597509">
    <property type="component" value="Unassembled WGS sequence"/>
</dbReference>
<accession>A0ABW5YY76</accession>
<name>A0ABW5YY76_9SPHI</name>
<dbReference type="RefSeq" id="WP_380921998.1">
    <property type="nucleotide sequence ID" value="NZ_JBHUPE010000006.1"/>
</dbReference>
<reference evidence="3" key="1">
    <citation type="journal article" date="2019" name="Int. J. Syst. Evol. Microbiol.">
        <title>The Global Catalogue of Microorganisms (GCM) 10K type strain sequencing project: providing services to taxonomists for standard genome sequencing and annotation.</title>
        <authorList>
            <consortium name="The Broad Institute Genomics Platform"/>
            <consortium name="The Broad Institute Genome Sequencing Center for Infectious Disease"/>
            <person name="Wu L."/>
            <person name="Ma J."/>
        </authorList>
    </citation>
    <scope>NUCLEOTIDE SEQUENCE [LARGE SCALE GENOMIC DNA]</scope>
    <source>
        <strain evidence="3">KCTC 22209</strain>
    </source>
</reference>
<dbReference type="EMBL" id="JBHUPE010000006">
    <property type="protein sequence ID" value="MFD2905383.1"/>
    <property type="molecule type" value="Genomic_DNA"/>
</dbReference>
<gene>
    <name evidence="2" type="ORF">ACFS6I_15695</name>
</gene>